<organism evidence="2 3">
    <name type="scientific">Eumeta variegata</name>
    <name type="common">Bagworm moth</name>
    <name type="synonym">Eumeta japonica</name>
    <dbReference type="NCBI Taxonomy" id="151549"/>
    <lineage>
        <taxon>Eukaryota</taxon>
        <taxon>Metazoa</taxon>
        <taxon>Ecdysozoa</taxon>
        <taxon>Arthropoda</taxon>
        <taxon>Hexapoda</taxon>
        <taxon>Insecta</taxon>
        <taxon>Pterygota</taxon>
        <taxon>Neoptera</taxon>
        <taxon>Endopterygota</taxon>
        <taxon>Lepidoptera</taxon>
        <taxon>Glossata</taxon>
        <taxon>Ditrysia</taxon>
        <taxon>Tineoidea</taxon>
        <taxon>Psychidae</taxon>
        <taxon>Oiketicinae</taxon>
        <taxon>Eumeta</taxon>
    </lineage>
</organism>
<keyword evidence="3" id="KW-1185">Reference proteome</keyword>
<evidence type="ECO:0000256" key="1">
    <source>
        <dbReference type="SAM" id="SignalP"/>
    </source>
</evidence>
<dbReference type="AlphaFoldDB" id="A0A4C1TZ04"/>
<feature type="chain" id="PRO_5020029764" description="Secreted protein" evidence="1">
    <location>
        <begin position="23"/>
        <end position="151"/>
    </location>
</feature>
<feature type="signal peptide" evidence="1">
    <location>
        <begin position="1"/>
        <end position="22"/>
    </location>
</feature>
<proteinExistence type="predicted"/>
<name>A0A4C1TZ04_EUMVA</name>
<accession>A0A4C1TZ04</accession>
<keyword evidence="1" id="KW-0732">Signal</keyword>
<sequence length="151" mass="16930">MYHLFGFLHLVAVMMSFRKLQAFDVVDEIVTTLVAAPAPIVSLSYSSRDRFVNTYRTAARGGRPMFGRAIRLCSSGESERRASLRRRVIIAARDRAGAAPATAGRRFDLRVRFDIASMRGDLHSDVTLTILTCHDLCIIMSARWSDPRVVQ</sequence>
<reference evidence="2 3" key="1">
    <citation type="journal article" date="2019" name="Commun. Biol.">
        <title>The bagworm genome reveals a unique fibroin gene that provides high tensile strength.</title>
        <authorList>
            <person name="Kono N."/>
            <person name="Nakamura H."/>
            <person name="Ohtoshi R."/>
            <person name="Tomita M."/>
            <person name="Numata K."/>
            <person name="Arakawa K."/>
        </authorList>
    </citation>
    <scope>NUCLEOTIDE SEQUENCE [LARGE SCALE GENOMIC DNA]</scope>
</reference>
<gene>
    <name evidence="2" type="ORF">EVAR_78514_1</name>
</gene>
<protein>
    <recommendedName>
        <fullName evidence="4">Secreted protein</fullName>
    </recommendedName>
</protein>
<evidence type="ECO:0000313" key="3">
    <source>
        <dbReference type="Proteomes" id="UP000299102"/>
    </source>
</evidence>
<evidence type="ECO:0008006" key="4">
    <source>
        <dbReference type="Google" id="ProtNLM"/>
    </source>
</evidence>
<evidence type="ECO:0000313" key="2">
    <source>
        <dbReference type="EMBL" id="GBP19044.1"/>
    </source>
</evidence>
<dbReference type="EMBL" id="BGZK01000103">
    <property type="protein sequence ID" value="GBP19044.1"/>
    <property type="molecule type" value="Genomic_DNA"/>
</dbReference>
<comment type="caution">
    <text evidence="2">The sequence shown here is derived from an EMBL/GenBank/DDBJ whole genome shotgun (WGS) entry which is preliminary data.</text>
</comment>
<dbReference type="Proteomes" id="UP000299102">
    <property type="component" value="Unassembled WGS sequence"/>
</dbReference>